<keyword evidence="7" id="KW-1185">Reference proteome</keyword>
<dbReference type="InterPro" id="IPR027291">
    <property type="entry name" value="Glyco_hydro_38_N_sf"/>
</dbReference>
<evidence type="ECO:0000256" key="2">
    <source>
        <dbReference type="ARBA" id="ARBA00023277"/>
    </source>
</evidence>
<dbReference type="InterPro" id="IPR028995">
    <property type="entry name" value="Glyco_hydro_57/38_cen_sf"/>
</dbReference>
<proteinExistence type="inferred from homology"/>
<organism evidence="6 7">
    <name type="scientific">Actinoalloteichus caeruleus DSM 43889</name>
    <dbReference type="NCBI Taxonomy" id="1120930"/>
    <lineage>
        <taxon>Bacteria</taxon>
        <taxon>Bacillati</taxon>
        <taxon>Actinomycetota</taxon>
        <taxon>Actinomycetes</taxon>
        <taxon>Pseudonocardiales</taxon>
        <taxon>Pseudonocardiaceae</taxon>
        <taxon>Actinoalloteichus</taxon>
        <taxon>Actinoalloteichus cyanogriseus</taxon>
    </lineage>
</organism>
<dbReference type="Proteomes" id="UP000791080">
    <property type="component" value="Unassembled WGS sequence"/>
</dbReference>
<keyword evidence="2 3" id="KW-0119">Carbohydrate metabolism</keyword>
<accession>A0ABT1JHW5</accession>
<dbReference type="Pfam" id="PF09210">
    <property type="entry name" value="BE_C"/>
    <property type="match status" value="1"/>
</dbReference>
<dbReference type="InterPro" id="IPR040042">
    <property type="entry name" value="Branching_enz_MT3115-like"/>
</dbReference>
<evidence type="ECO:0000256" key="3">
    <source>
        <dbReference type="RuleBase" id="RU361196"/>
    </source>
</evidence>
<feature type="domain" description="Glycoside hydrolase family 57 N-terminal" evidence="4">
    <location>
        <begin position="23"/>
        <end position="371"/>
    </location>
</feature>
<evidence type="ECO:0000256" key="1">
    <source>
        <dbReference type="ARBA" id="ARBA00006821"/>
    </source>
</evidence>
<gene>
    <name evidence="6" type="ORF">G443_002367</name>
</gene>
<evidence type="ECO:0000313" key="7">
    <source>
        <dbReference type="Proteomes" id="UP000791080"/>
    </source>
</evidence>
<dbReference type="InterPro" id="IPR037090">
    <property type="entry name" value="57_glycoside_trans_central"/>
</dbReference>
<comment type="caution">
    <text evidence="6">The sequence shown here is derived from an EMBL/GenBank/DDBJ whole genome shotgun (WGS) entry which is preliminary data.</text>
</comment>
<dbReference type="Gene3D" id="3.20.110.10">
    <property type="entry name" value="Glycoside hydrolase 38, N terminal domain"/>
    <property type="match status" value="1"/>
</dbReference>
<dbReference type="EMBL" id="AUBJ02000001">
    <property type="protein sequence ID" value="MCP2332097.1"/>
    <property type="molecule type" value="Genomic_DNA"/>
</dbReference>
<dbReference type="InterPro" id="IPR015293">
    <property type="entry name" value="BE_C"/>
</dbReference>
<name>A0ABT1JHW5_ACTCY</name>
<dbReference type="PANTHER" id="PTHR41695">
    <property type="entry name" value="1,4-ALPHA-GLUCAN BRANCHING ENZYME RV3031-RELATED"/>
    <property type="match status" value="1"/>
</dbReference>
<reference evidence="6 7" key="1">
    <citation type="submission" date="2013-07" db="EMBL/GenBank/DDBJ databases">
        <authorList>
            <consortium name="DOE Joint Genome Institute"/>
            <person name="Reeve W."/>
            <person name="Huntemann M."/>
            <person name="Han J."/>
            <person name="Chen A."/>
            <person name="Kyrpides N."/>
            <person name="Mavromatis K."/>
            <person name="Markowitz V."/>
            <person name="Palaniappan K."/>
            <person name="Ivanova N."/>
            <person name="Schaumberg A."/>
            <person name="Pati A."/>
            <person name="Liolios K."/>
            <person name="Nordberg H.P."/>
            <person name="Cantor M.N."/>
            <person name="Hua S.X."/>
            <person name="Woyke T."/>
        </authorList>
    </citation>
    <scope>NUCLEOTIDE SEQUENCE [LARGE SCALE GENOMIC DNA]</scope>
    <source>
        <strain evidence="6 7">DSM 43889</strain>
    </source>
</reference>
<evidence type="ECO:0000259" key="4">
    <source>
        <dbReference type="Pfam" id="PF03065"/>
    </source>
</evidence>
<dbReference type="SUPFAM" id="SSF88688">
    <property type="entry name" value="Families 57/38 glycoside transferase middle domain"/>
    <property type="match status" value="1"/>
</dbReference>
<reference evidence="6 7" key="2">
    <citation type="submission" date="2022-06" db="EMBL/GenBank/DDBJ databases">
        <title>Genomic Encyclopedia of Type Strains, Phase I: the one thousand microbial genomes (KMG-I) project.</title>
        <authorList>
            <person name="Kyrpides N."/>
        </authorList>
    </citation>
    <scope>NUCLEOTIDE SEQUENCE [LARGE SCALE GENOMIC DNA]</scope>
    <source>
        <strain evidence="6 7">DSM 43889</strain>
    </source>
</reference>
<protein>
    <submittedName>
        <fullName evidence="6">1,4-alpha-glucan branching enzyme</fullName>
    </submittedName>
</protein>
<evidence type="ECO:0000313" key="6">
    <source>
        <dbReference type="EMBL" id="MCP2332097.1"/>
    </source>
</evidence>
<dbReference type="Gene3D" id="1.20.1430.10">
    <property type="entry name" value="Families 57/38 glycoside transferase, middle domain"/>
    <property type="match status" value="1"/>
</dbReference>
<dbReference type="Pfam" id="PF03065">
    <property type="entry name" value="Glyco_hydro_57"/>
    <property type="match status" value="1"/>
</dbReference>
<dbReference type="InterPro" id="IPR011330">
    <property type="entry name" value="Glyco_hydro/deAcase_b/a-brl"/>
</dbReference>
<evidence type="ECO:0000259" key="5">
    <source>
        <dbReference type="Pfam" id="PF09210"/>
    </source>
</evidence>
<dbReference type="SUPFAM" id="SSF88713">
    <property type="entry name" value="Glycoside hydrolase/deacetylase"/>
    <property type="match status" value="1"/>
</dbReference>
<feature type="domain" description="1,4-alpha-glucan branching enzyme C-terminal" evidence="5">
    <location>
        <begin position="419"/>
        <end position="514"/>
    </location>
</feature>
<dbReference type="PANTHER" id="PTHR41695:SF1">
    <property type="entry name" value="1,4-ALPHA-GLUCAN BRANCHING ENZYME TK1436"/>
    <property type="match status" value="1"/>
</dbReference>
<dbReference type="InterPro" id="IPR004300">
    <property type="entry name" value="Glyco_hydro_57_N"/>
</dbReference>
<sequence length="535" mass="59227">MIFCRYGDPMSTTARQPIGSVCLVLHSHLPWLAHHGRWPVGEEWLHQAWAASYLPVLDVVTRLAEEGRRGLLSLGVTPVLAAQLDDPHCLREFHSWLGNWQLRAQYAAGRWRGHDPALREVAAAEYRRSAWALDRFESRWRHGASPVLAGLRSAGALEVLGGPATHPFQPLLGRRLRRHALRVGLADGRHRLGGTPGGIWAPECGYAPGMEHDYAAEGVTHLVVEGAALPDLAGDDIPVRLLGDSEVVAFARDTELSLRVWSDDGYPGHADYRDFHTFDHPSGLKPARVTGRDVAPEDKLPYDPARALHRVGEHVDDFVTSVRDRLLRQAEATGRPATLVAAFDTELFGHWWHEGPQWLEGVLRALPEAGVRVRTLGEVVAEDEPGPAIQPPPCSWGVGRDWRVWNGDRVADLAAANREVERRLVDLSDRHRTPYRDPVLDQLDREALLAVSSDWAFMVTGDSAADYALHRAHEHAGHFHRLADLVERGDRAEATRLAERLRGHDGPFGHLDARDLGAADRSVRSFPPSVVGLTG</sequence>
<comment type="similarity">
    <text evidence="1 3">Belongs to the glycosyl hydrolase 57 family.</text>
</comment>